<dbReference type="GO" id="GO:0016607">
    <property type="term" value="C:nuclear speck"/>
    <property type="evidence" value="ECO:0007669"/>
    <property type="project" value="TreeGrafter"/>
</dbReference>
<feature type="region of interest" description="Disordered" evidence="1">
    <location>
        <begin position="32"/>
        <end position="134"/>
    </location>
</feature>
<dbReference type="STRING" id="429701.A0A2G9GDE5"/>
<keyword evidence="3" id="KW-1185">Reference proteome</keyword>
<dbReference type="GO" id="GO:0061608">
    <property type="term" value="F:nuclear import signal receptor activity"/>
    <property type="evidence" value="ECO:0007669"/>
    <property type="project" value="TreeGrafter"/>
</dbReference>
<protein>
    <submittedName>
        <fullName evidence="2">Uncharacterized protein</fullName>
    </submittedName>
</protein>
<dbReference type="GO" id="GO:0005737">
    <property type="term" value="C:cytoplasm"/>
    <property type="evidence" value="ECO:0007669"/>
    <property type="project" value="TreeGrafter"/>
</dbReference>
<accession>A0A2G9GDE5</accession>
<organism evidence="2 3">
    <name type="scientific">Handroanthus impetiginosus</name>
    <dbReference type="NCBI Taxonomy" id="429701"/>
    <lineage>
        <taxon>Eukaryota</taxon>
        <taxon>Viridiplantae</taxon>
        <taxon>Streptophyta</taxon>
        <taxon>Embryophyta</taxon>
        <taxon>Tracheophyta</taxon>
        <taxon>Spermatophyta</taxon>
        <taxon>Magnoliopsida</taxon>
        <taxon>eudicotyledons</taxon>
        <taxon>Gunneridae</taxon>
        <taxon>Pentapetalae</taxon>
        <taxon>asterids</taxon>
        <taxon>lamiids</taxon>
        <taxon>Lamiales</taxon>
        <taxon>Bignoniaceae</taxon>
        <taxon>Crescentiina</taxon>
        <taxon>Tabebuia alliance</taxon>
        <taxon>Handroanthus</taxon>
    </lineage>
</organism>
<gene>
    <name evidence="2" type="ORF">CDL12_24156</name>
</gene>
<dbReference type="OrthoDB" id="1930763at2759"/>
<evidence type="ECO:0000313" key="3">
    <source>
        <dbReference type="Proteomes" id="UP000231279"/>
    </source>
</evidence>
<name>A0A2G9GDE5_9LAMI</name>
<reference evidence="3" key="1">
    <citation type="journal article" date="2018" name="Gigascience">
        <title>Genome assembly of the Pink Ipe (Handroanthus impetiginosus, Bignoniaceae), a highly valued, ecologically keystone Neotropical timber forest tree.</title>
        <authorList>
            <person name="Silva-Junior O.B."/>
            <person name="Grattapaglia D."/>
            <person name="Novaes E."/>
            <person name="Collevatti R.G."/>
        </authorList>
    </citation>
    <scope>NUCLEOTIDE SEQUENCE [LARGE SCALE GENOMIC DNA]</scope>
    <source>
        <strain evidence="3">cv. UFG-1</strain>
    </source>
</reference>
<proteinExistence type="predicted"/>
<comment type="caution">
    <text evidence="2">The sequence shown here is derived from an EMBL/GenBank/DDBJ whole genome shotgun (WGS) entry which is preliminary data.</text>
</comment>
<dbReference type="InterPro" id="IPR037766">
    <property type="entry name" value="FHY1"/>
</dbReference>
<evidence type="ECO:0000313" key="2">
    <source>
        <dbReference type="EMBL" id="PIN03316.1"/>
    </source>
</evidence>
<feature type="compositionally biased region" description="Basic and acidic residues" evidence="1">
    <location>
        <begin position="76"/>
        <end position="86"/>
    </location>
</feature>
<dbReference type="PANTHER" id="PTHR37723">
    <property type="entry name" value="PROTEIN FAR-RED ELONGATED HYPOCOTYL 1"/>
    <property type="match status" value="1"/>
</dbReference>
<feature type="compositionally biased region" description="Low complexity" evidence="1">
    <location>
        <begin position="104"/>
        <end position="125"/>
    </location>
</feature>
<feature type="compositionally biased region" description="Polar residues" evidence="1">
    <location>
        <begin position="64"/>
        <end position="75"/>
    </location>
</feature>
<dbReference type="EMBL" id="NKXS01005557">
    <property type="protein sequence ID" value="PIN03316.1"/>
    <property type="molecule type" value="Genomic_DNA"/>
</dbReference>
<dbReference type="GO" id="GO:0009639">
    <property type="term" value="P:response to red or far red light"/>
    <property type="evidence" value="ECO:0007669"/>
    <property type="project" value="InterPro"/>
</dbReference>
<dbReference type="Proteomes" id="UP000231279">
    <property type="component" value="Unassembled WGS sequence"/>
</dbReference>
<dbReference type="PANTHER" id="PTHR37723:SF1">
    <property type="entry name" value="PROTEIN FAR-RED-ELONGATED HYPOCOTYL 1-LIKE"/>
    <property type="match status" value="1"/>
</dbReference>
<evidence type="ECO:0000256" key="1">
    <source>
        <dbReference type="SAM" id="MobiDB-lite"/>
    </source>
</evidence>
<dbReference type="GO" id="GO:0051457">
    <property type="term" value="P:maintenance of protein location in nucleus"/>
    <property type="evidence" value="ECO:0007669"/>
    <property type="project" value="TreeGrafter"/>
</dbReference>
<dbReference type="AlphaFoldDB" id="A0A2G9GDE5"/>
<sequence length="210" mass="23724">MEKFRSSPTEINGIGYLNKKRKLRNELLEMPLPKHICWGQNTDYDSSSNSSTEPKKLESENESDQGSAKDSNSFHSNKDSIMHIDNESNTYSGYREICPSDQPSTSSVSWGSSSSGTLPSTNSESISDHSDRPDYKFGSDYNGSFLEYRNDGIEQLTDKELENLLYSNGVASSQYVLSSGRWPVDQDAQQESKKLTIDKEFEQYFSMLML</sequence>